<keyword evidence="3" id="KW-0808">Transferase</keyword>
<feature type="transmembrane region" description="Helical" evidence="8">
    <location>
        <begin position="314"/>
        <end position="335"/>
    </location>
</feature>
<feature type="transmembrane region" description="Helical" evidence="8">
    <location>
        <begin position="380"/>
        <end position="400"/>
    </location>
</feature>
<sequence>MVEEGRHITASSEFIHRINANNCKLVACLVVIGFVVYHGVIHLTYGIDTCKWLLSDGRFQGYHVWQPYGCMLHTYTNAESRMCLRYIAYWGGKNHIVFAGDSRIRQLYWAFVQQVEPSPSPAPQEQAHRDLRYEEKDLHLTVEFLWHPLVDGSLRSAGARWLRRMQRPALIVLGSGTWAIKQSNGSQAMLAEYAANVSRLVPLLDRLANGSRVLWMLQDPVQVDRLSTSRRAISNELIDAYNQAAVHALRHSSVEVWSSIRLISEGYPGDSPDGLHTGPLAVNYAIQILTNMYCNDHMNYNDGTCCSSSEPVTWLQIITFASFATVLLLSLVLAVRQRLWPRSEESPLQCVLQQLSRLGLIMAYFFVCDRTNFFMRENKYYTHLNFFLPVAYVFALGLFFTEETQQTQVLHRDQTDEWKGWMQLVLLVYHMTGASQVLPVYVHVRALVSAYLFLAGYGHFSYFWHQADFGLLRLARVLFRNNLLVVLLCLCMNRPYQFYYFVPLISFWFLVVAATLGSLPRVSAASAEANPLHHLYVVLKFVGLFSVVTVLYMSEVFFEKIFVTRPWKALFVTTDDSIKEWWFRWKIDRYSVASGMLFGFAHYLLRQYRVIGDNHHGNLFSRGLSLTVAFGALLGLGFFTTFAFVCRSKPDCNEVHAYVSFVPILSYVILRNISGLLRTRYSTFFAWFGKISLELFIAQYHIWLAADTHGVLVLVPGYPVLNVMVTSLVLVCVAHEVHVLTGHLMPLAVPADWKYLVRNMVVFGLLLVPIGVHDGMF</sequence>
<feature type="transmembrane region" description="Helical" evidence="8">
    <location>
        <begin position="711"/>
        <end position="735"/>
    </location>
</feature>
<dbReference type="AlphaFoldDB" id="A0A131XJV2"/>
<evidence type="ECO:0000256" key="4">
    <source>
        <dbReference type="ARBA" id="ARBA00022692"/>
    </source>
</evidence>
<dbReference type="PANTHER" id="PTHR13533">
    <property type="entry name" value="N-ACETYLNEURAMINATE 9-O-ACETYLTRANSFERASE"/>
    <property type="match status" value="1"/>
</dbReference>
<feature type="transmembrane region" description="Helical" evidence="8">
    <location>
        <begin position="471"/>
        <end position="491"/>
    </location>
</feature>
<accession>A0A131XJV2</accession>
<feature type="transmembrane region" description="Helical" evidence="8">
    <location>
        <begin position="684"/>
        <end position="704"/>
    </location>
</feature>
<feature type="transmembrane region" description="Helical" evidence="8">
    <location>
        <begin position="448"/>
        <end position="465"/>
    </location>
</feature>
<comment type="subcellular location">
    <subcellularLocation>
        <location evidence="1">Membrane</location>
        <topology evidence="1">Multi-pass membrane protein</topology>
    </subcellularLocation>
</comment>
<evidence type="ECO:0000256" key="5">
    <source>
        <dbReference type="ARBA" id="ARBA00022989"/>
    </source>
</evidence>
<evidence type="ECO:0000256" key="7">
    <source>
        <dbReference type="ARBA" id="ARBA00023180"/>
    </source>
</evidence>
<feature type="transmembrane region" description="Helical" evidence="8">
    <location>
        <begin position="498"/>
        <end position="517"/>
    </location>
</feature>
<comment type="similarity">
    <text evidence="2">Belongs to the PC-esterase family. CASD1 subfamily.</text>
</comment>
<feature type="transmembrane region" description="Helical" evidence="8">
    <location>
        <begin position="537"/>
        <end position="558"/>
    </location>
</feature>
<feature type="transmembrane region" description="Helical" evidence="8">
    <location>
        <begin position="625"/>
        <end position="645"/>
    </location>
</feature>
<dbReference type="InterPro" id="IPR012419">
    <property type="entry name" value="Cas1_AcylTrans_dom"/>
</dbReference>
<dbReference type="GO" id="GO:0005794">
    <property type="term" value="C:Golgi apparatus"/>
    <property type="evidence" value="ECO:0007669"/>
    <property type="project" value="UniProtKB-ARBA"/>
</dbReference>
<evidence type="ECO:0000256" key="1">
    <source>
        <dbReference type="ARBA" id="ARBA00004141"/>
    </source>
</evidence>
<keyword evidence="7" id="KW-0325">Glycoprotein</keyword>
<evidence type="ECO:0000259" key="9">
    <source>
        <dbReference type="Pfam" id="PF07779"/>
    </source>
</evidence>
<name>A0A131XJV2_9ACAR</name>
<dbReference type="GO" id="GO:0016740">
    <property type="term" value="F:transferase activity"/>
    <property type="evidence" value="ECO:0007669"/>
    <property type="project" value="UniProtKB-KW"/>
</dbReference>
<dbReference type="GO" id="GO:0016020">
    <property type="term" value="C:membrane"/>
    <property type="evidence" value="ECO:0007669"/>
    <property type="project" value="UniProtKB-SubCell"/>
</dbReference>
<feature type="domain" description="Cas1p 10 TM acyl transferase" evidence="9">
    <location>
        <begin position="298"/>
        <end position="760"/>
    </location>
</feature>
<dbReference type="PANTHER" id="PTHR13533:SF1">
    <property type="entry name" value="N-ACETYLNEURAMINATE 9-O-ACETYLTRANSFERASE"/>
    <property type="match status" value="1"/>
</dbReference>
<evidence type="ECO:0000256" key="2">
    <source>
        <dbReference type="ARBA" id="ARBA00010666"/>
    </source>
</evidence>
<feature type="transmembrane region" description="Helical" evidence="8">
    <location>
        <begin position="657"/>
        <end position="678"/>
    </location>
</feature>
<dbReference type="EMBL" id="GEFH01002163">
    <property type="protein sequence ID" value="JAP66418.1"/>
    <property type="molecule type" value="mRNA"/>
</dbReference>
<keyword evidence="6 8" id="KW-0472">Membrane</keyword>
<protein>
    <submittedName>
        <fullName evidence="10">Putative conserved plasma membrane protein</fullName>
    </submittedName>
</protein>
<dbReference type="Pfam" id="PF07779">
    <property type="entry name" value="Cas1_AcylT"/>
    <property type="match status" value="1"/>
</dbReference>
<keyword evidence="4 8" id="KW-0812">Transmembrane</keyword>
<feature type="transmembrane region" description="Helical" evidence="8">
    <location>
        <begin position="25"/>
        <end position="45"/>
    </location>
</feature>
<evidence type="ECO:0000256" key="6">
    <source>
        <dbReference type="ARBA" id="ARBA00023136"/>
    </source>
</evidence>
<feature type="transmembrane region" description="Helical" evidence="8">
    <location>
        <begin position="420"/>
        <end position="441"/>
    </location>
</feature>
<evidence type="ECO:0000256" key="3">
    <source>
        <dbReference type="ARBA" id="ARBA00022679"/>
    </source>
</evidence>
<keyword evidence="5 8" id="KW-1133">Transmembrane helix</keyword>
<evidence type="ECO:0000256" key="8">
    <source>
        <dbReference type="SAM" id="Phobius"/>
    </source>
</evidence>
<feature type="transmembrane region" description="Helical" evidence="8">
    <location>
        <begin position="755"/>
        <end position="772"/>
    </location>
</feature>
<reference evidence="10" key="1">
    <citation type="journal article" date="2017" name="Ticks Tick Borne Dis.">
        <title>An insight into the sialome of Hyalomma excavatum.</title>
        <authorList>
            <person name="Ribeiro J.M."/>
            <person name="Slovak M."/>
            <person name="Francischetti I.M."/>
        </authorList>
    </citation>
    <scope>NUCLEOTIDE SEQUENCE</scope>
    <source>
        <strain evidence="10">Samish</strain>
        <tissue evidence="10">Salivary glands</tissue>
    </source>
</reference>
<organism evidence="10">
    <name type="scientific">Hyalomma excavatum</name>
    <dbReference type="NCBI Taxonomy" id="257692"/>
    <lineage>
        <taxon>Eukaryota</taxon>
        <taxon>Metazoa</taxon>
        <taxon>Ecdysozoa</taxon>
        <taxon>Arthropoda</taxon>
        <taxon>Chelicerata</taxon>
        <taxon>Arachnida</taxon>
        <taxon>Acari</taxon>
        <taxon>Parasitiformes</taxon>
        <taxon>Ixodida</taxon>
        <taxon>Ixodoidea</taxon>
        <taxon>Ixodidae</taxon>
        <taxon>Hyalomminae</taxon>
        <taxon>Hyalomma</taxon>
    </lineage>
</organism>
<dbReference type="GO" id="GO:0005975">
    <property type="term" value="P:carbohydrate metabolic process"/>
    <property type="evidence" value="ECO:0007669"/>
    <property type="project" value="UniProtKB-ARBA"/>
</dbReference>
<evidence type="ECO:0000313" key="10">
    <source>
        <dbReference type="EMBL" id="JAP66418.1"/>
    </source>
</evidence>
<proteinExistence type="evidence at transcript level"/>